<dbReference type="AlphaFoldDB" id="A0A653CYW7"/>
<evidence type="ECO:0008006" key="4">
    <source>
        <dbReference type="Google" id="ProtNLM"/>
    </source>
</evidence>
<keyword evidence="1" id="KW-0732">Signal</keyword>
<dbReference type="OrthoDB" id="6370791at2759"/>
<keyword evidence="3" id="KW-1185">Reference proteome</keyword>
<proteinExistence type="predicted"/>
<evidence type="ECO:0000313" key="2">
    <source>
        <dbReference type="EMBL" id="VEN53059.1"/>
    </source>
</evidence>
<dbReference type="Proteomes" id="UP000410492">
    <property type="component" value="Unassembled WGS sequence"/>
</dbReference>
<dbReference type="InterPro" id="IPR038606">
    <property type="entry name" value="To_sf"/>
</dbReference>
<dbReference type="Pfam" id="PF06585">
    <property type="entry name" value="JHBP"/>
    <property type="match status" value="1"/>
</dbReference>
<dbReference type="InterPro" id="IPR017943">
    <property type="entry name" value="Bactericidal_perm-incr_a/b_dom"/>
</dbReference>
<protein>
    <recommendedName>
        <fullName evidence="4">Lipid-binding serum glycoprotein N-terminal domain-containing protein</fullName>
    </recommendedName>
</protein>
<evidence type="ECO:0000256" key="1">
    <source>
        <dbReference type="SAM" id="SignalP"/>
    </source>
</evidence>
<dbReference type="InterPro" id="IPR010562">
    <property type="entry name" value="Haemolymph_juvenile_hormone-bd"/>
</dbReference>
<dbReference type="PANTHER" id="PTHR11008">
    <property type="entry name" value="PROTEIN TAKEOUT-LIKE PROTEIN"/>
    <property type="match status" value="1"/>
</dbReference>
<gene>
    <name evidence="2" type="ORF">CALMAC_LOCUS12989</name>
</gene>
<organism evidence="2 3">
    <name type="scientific">Callosobruchus maculatus</name>
    <name type="common">Southern cowpea weevil</name>
    <name type="synonym">Pulse bruchid</name>
    <dbReference type="NCBI Taxonomy" id="64391"/>
    <lineage>
        <taxon>Eukaryota</taxon>
        <taxon>Metazoa</taxon>
        <taxon>Ecdysozoa</taxon>
        <taxon>Arthropoda</taxon>
        <taxon>Hexapoda</taxon>
        <taxon>Insecta</taxon>
        <taxon>Pterygota</taxon>
        <taxon>Neoptera</taxon>
        <taxon>Endopterygota</taxon>
        <taxon>Coleoptera</taxon>
        <taxon>Polyphaga</taxon>
        <taxon>Cucujiformia</taxon>
        <taxon>Chrysomeloidea</taxon>
        <taxon>Chrysomelidae</taxon>
        <taxon>Bruchinae</taxon>
        <taxon>Bruchini</taxon>
        <taxon>Callosobruchus</taxon>
    </lineage>
</organism>
<dbReference type="SUPFAM" id="SSF55394">
    <property type="entry name" value="Bactericidal permeability-increasing protein, BPI"/>
    <property type="match status" value="1"/>
</dbReference>
<feature type="signal peptide" evidence="1">
    <location>
        <begin position="1"/>
        <end position="16"/>
    </location>
</feature>
<dbReference type="PANTHER" id="PTHR11008:SF29">
    <property type="entry name" value="IP17226P"/>
    <property type="match status" value="1"/>
</dbReference>
<dbReference type="GO" id="GO:0005615">
    <property type="term" value="C:extracellular space"/>
    <property type="evidence" value="ECO:0007669"/>
    <property type="project" value="TreeGrafter"/>
</dbReference>
<reference evidence="2 3" key="1">
    <citation type="submission" date="2019-01" db="EMBL/GenBank/DDBJ databases">
        <authorList>
            <person name="Sayadi A."/>
        </authorList>
    </citation>
    <scope>NUCLEOTIDE SEQUENCE [LARGE SCALE GENOMIC DNA]</scope>
</reference>
<sequence length="239" mass="26361">MKVVLILLFASYAVASKEIQNVRGPIEDIAEKIRKIIPEPIEVDKFDLVIPDNVLVSGSANVTNFTASGLKAFTFKFKMLPPGIKIGLQAFSLDTKYAVDLPLLRIPLLSIFGNGNIRIALSNLNIDAGINPFGLNGKTPIASLSLDIQKIEFSISGFFDDDTLSQEISKFLETYVLQTFEKNKKAISEFLKTVMNKIMYAFMHRNATLTVDEVADIAYKSGSSLSFSEALNHIFTTAI</sequence>
<accession>A0A653CYW7</accession>
<dbReference type="EMBL" id="CAACVG010009375">
    <property type="protein sequence ID" value="VEN53059.1"/>
    <property type="molecule type" value="Genomic_DNA"/>
</dbReference>
<name>A0A653CYW7_CALMS</name>
<evidence type="ECO:0000313" key="3">
    <source>
        <dbReference type="Proteomes" id="UP000410492"/>
    </source>
</evidence>
<dbReference type="GO" id="GO:0008289">
    <property type="term" value="F:lipid binding"/>
    <property type="evidence" value="ECO:0007669"/>
    <property type="project" value="InterPro"/>
</dbReference>
<dbReference type="Gene3D" id="3.15.10.30">
    <property type="entry name" value="Haemolymph juvenile hormone binding protein"/>
    <property type="match status" value="1"/>
</dbReference>
<feature type="chain" id="PRO_5025055718" description="Lipid-binding serum glycoprotein N-terminal domain-containing protein" evidence="1">
    <location>
        <begin position="17"/>
        <end position="239"/>
    </location>
</feature>